<reference evidence="4 5" key="1">
    <citation type="submission" date="2021-07" db="EMBL/GenBank/DDBJ databases">
        <title>Whole genome sequencing of non-tuberculosis mycobacteria type-strains.</title>
        <authorList>
            <person name="Igarashi Y."/>
            <person name="Osugi A."/>
            <person name="Mitarai S."/>
        </authorList>
    </citation>
    <scope>NUCLEOTIDE SEQUENCE [LARGE SCALE GENOMIC DNA]</scope>
    <source>
        <strain evidence="4 5">JCM 16370</strain>
    </source>
</reference>
<dbReference type="PANTHER" id="PTHR33371:SF19">
    <property type="entry name" value="MCE-FAMILY PROTEIN MCE4A"/>
    <property type="match status" value="1"/>
</dbReference>
<dbReference type="Proteomes" id="UP000825367">
    <property type="component" value="Chromosome"/>
</dbReference>
<organism evidence="4 5">
    <name type="scientific">Mycolicibacterium pallens</name>
    <dbReference type="NCBI Taxonomy" id="370524"/>
    <lineage>
        <taxon>Bacteria</taxon>
        <taxon>Bacillati</taxon>
        <taxon>Actinomycetota</taxon>
        <taxon>Actinomycetes</taxon>
        <taxon>Mycobacteriales</taxon>
        <taxon>Mycobacteriaceae</taxon>
        <taxon>Mycolicibacterium</taxon>
    </lineage>
</organism>
<evidence type="ECO:0000256" key="1">
    <source>
        <dbReference type="SAM" id="Phobius"/>
    </source>
</evidence>
<accession>A0ABX8VP34</accession>
<sequence>MTRNLGPGPADRSETKTHAVRHYARPLAGGLTVLTLVVIVAVAAGLFRGDFTKTVPVTVISDRAGLVMNPDARVKLHGAQVGTVASIDSLPDGKAALHLAIDPAKVRIIPANVNADITSSTVFGAKFVELRTPANPSAERVQSGQVINGKHVTVEINTVFEQLVSVLSEIDPVKINQTLGAIAKSLSGRGDKFGQTLVDLDEALAKINPSLDTINHEIATAPEVFDAYADVAPDLVKTVSSATKISDTIVDQEENLDTLLISAIGLADIGTEVLTENRQPLTDLVHLLVPTLDLTSSYNAAITCGLQGMIPLATGPGTAQPGVMLLDSFFLGRERYRYPANLPKVAAKGGPQCADLPAVGFEQRPPYVVTDIGANQAQYGNQGILLNSDGLKQALFGPIDGPPRNSTQIGMPG</sequence>
<evidence type="ECO:0000313" key="5">
    <source>
        <dbReference type="Proteomes" id="UP000825367"/>
    </source>
</evidence>
<feature type="domain" description="Mammalian cell entry C-terminal" evidence="3">
    <location>
        <begin position="137"/>
        <end position="351"/>
    </location>
</feature>
<feature type="domain" description="Mce/MlaD" evidence="2">
    <location>
        <begin position="54"/>
        <end position="132"/>
    </location>
</feature>
<dbReference type="InterPro" id="IPR024516">
    <property type="entry name" value="Mce_C"/>
</dbReference>
<name>A0ABX8VP34_9MYCO</name>
<proteinExistence type="predicted"/>
<protein>
    <submittedName>
        <fullName evidence="4">MCE family protein</fullName>
    </submittedName>
</protein>
<dbReference type="PANTHER" id="PTHR33371">
    <property type="entry name" value="INTERMEMBRANE PHOSPHOLIPID TRANSPORT SYSTEM BINDING PROTEIN MLAD-RELATED"/>
    <property type="match status" value="1"/>
</dbReference>
<dbReference type="InterPro" id="IPR005693">
    <property type="entry name" value="Mce"/>
</dbReference>
<gene>
    <name evidence="4" type="ORF">K0O64_14490</name>
</gene>
<dbReference type="Pfam" id="PF11887">
    <property type="entry name" value="Mce4_CUP1"/>
    <property type="match status" value="1"/>
</dbReference>
<keyword evidence="1" id="KW-1133">Transmembrane helix</keyword>
<dbReference type="Pfam" id="PF02470">
    <property type="entry name" value="MlaD"/>
    <property type="match status" value="1"/>
</dbReference>
<dbReference type="InterPro" id="IPR003399">
    <property type="entry name" value="Mce/MlaD"/>
</dbReference>
<keyword evidence="5" id="KW-1185">Reference proteome</keyword>
<evidence type="ECO:0000259" key="3">
    <source>
        <dbReference type="Pfam" id="PF11887"/>
    </source>
</evidence>
<dbReference type="EMBL" id="CP080333">
    <property type="protein sequence ID" value="QYL19584.1"/>
    <property type="molecule type" value="Genomic_DNA"/>
</dbReference>
<keyword evidence="1" id="KW-0472">Membrane</keyword>
<dbReference type="InterPro" id="IPR052336">
    <property type="entry name" value="MlaD_Phospholipid_Transporter"/>
</dbReference>
<keyword evidence="1" id="KW-0812">Transmembrane</keyword>
<evidence type="ECO:0000259" key="2">
    <source>
        <dbReference type="Pfam" id="PF02470"/>
    </source>
</evidence>
<evidence type="ECO:0000313" key="4">
    <source>
        <dbReference type="EMBL" id="QYL19584.1"/>
    </source>
</evidence>
<dbReference type="RefSeq" id="WP_096311468.1">
    <property type="nucleotide sequence ID" value="NZ_BAAAVX010000070.1"/>
</dbReference>
<feature type="transmembrane region" description="Helical" evidence="1">
    <location>
        <begin position="27"/>
        <end position="47"/>
    </location>
</feature>
<dbReference type="NCBIfam" id="TIGR00996">
    <property type="entry name" value="Mtu_fam_mce"/>
    <property type="match status" value="1"/>
</dbReference>